<organism evidence="5 6">
    <name type="scientific">Helianthus annuus</name>
    <name type="common">Common sunflower</name>
    <dbReference type="NCBI Taxonomy" id="4232"/>
    <lineage>
        <taxon>Eukaryota</taxon>
        <taxon>Viridiplantae</taxon>
        <taxon>Streptophyta</taxon>
        <taxon>Embryophyta</taxon>
        <taxon>Tracheophyta</taxon>
        <taxon>Spermatophyta</taxon>
        <taxon>Magnoliopsida</taxon>
        <taxon>eudicotyledons</taxon>
        <taxon>Gunneridae</taxon>
        <taxon>Pentapetalae</taxon>
        <taxon>asterids</taxon>
        <taxon>campanulids</taxon>
        <taxon>Asterales</taxon>
        <taxon>Asteraceae</taxon>
        <taxon>Asteroideae</taxon>
        <taxon>Heliantheae alliance</taxon>
        <taxon>Heliantheae</taxon>
        <taxon>Helianthus</taxon>
    </lineage>
</organism>
<gene>
    <name evidence="5" type="ORF">HanXRQr2_Chr08g0333561</name>
</gene>
<keyword evidence="4" id="KW-0067">ATP-binding</keyword>
<keyword evidence="3" id="KW-0547">Nucleotide-binding</keyword>
<protein>
    <submittedName>
        <fullName evidence="5">Tetrahydrofolate synthase</fullName>
        <ecNumber evidence="5">6.3.2.17</ecNumber>
    </submittedName>
</protein>
<dbReference type="SUPFAM" id="SSF53623">
    <property type="entry name" value="MurD-like peptide ligases, catalytic domain"/>
    <property type="match status" value="1"/>
</dbReference>
<evidence type="ECO:0000256" key="1">
    <source>
        <dbReference type="ARBA" id="ARBA00008276"/>
    </source>
</evidence>
<dbReference type="PANTHER" id="PTHR11136:SF16">
    <property type="entry name" value="FOLYLPOLYGLUTAMATE SYNTHASE"/>
    <property type="match status" value="1"/>
</dbReference>
<evidence type="ECO:0000256" key="3">
    <source>
        <dbReference type="ARBA" id="ARBA00022741"/>
    </source>
</evidence>
<dbReference type="AlphaFoldDB" id="A0A9K3IEW4"/>
<proteinExistence type="inferred from homology"/>
<evidence type="ECO:0000313" key="6">
    <source>
        <dbReference type="Proteomes" id="UP000215914"/>
    </source>
</evidence>
<accession>A0A9K3IEW4</accession>
<keyword evidence="2 5" id="KW-0436">Ligase</keyword>
<dbReference type="InterPro" id="IPR001645">
    <property type="entry name" value="Folylpolyglutamate_synth"/>
</dbReference>
<dbReference type="PANTHER" id="PTHR11136">
    <property type="entry name" value="FOLYLPOLYGLUTAMATE SYNTHASE-RELATED"/>
    <property type="match status" value="1"/>
</dbReference>
<reference evidence="5" key="2">
    <citation type="submission" date="2020-06" db="EMBL/GenBank/DDBJ databases">
        <title>Helianthus annuus Genome sequencing and assembly Release 2.</title>
        <authorList>
            <person name="Gouzy J."/>
            <person name="Langlade N."/>
            <person name="Munos S."/>
        </authorList>
    </citation>
    <scope>NUCLEOTIDE SEQUENCE</scope>
    <source>
        <tissue evidence="5">Leaves</tissue>
    </source>
</reference>
<dbReference type="EC" id="6.3.2.17" evidence="5"/>
<dbReference type="Gene3D" id="3.40.1190.10">
    <property type="entry name" value="Mur-like, catalytic domain"/>
    <property type="match status" value="1"/>
</dbReference>
<keyword evidence="6" id="KW-1185">Reference proteome</keyword>
<evidence type="ECO:0000256" key="2">
    <source>
        <dbReference type="ARBA" id="ARBA00022598"/>
    </source>
</evidence>
<evidence type="ECO:0000256" key="4">
    <source>
        <dbReference type="ARBA" id="ARBA00022840"/>
    </source>
</evidence>
<comment type="similarity">
    <text evidence="1">Belongs to the folylpolyglutamate synthase family.</text>
</comment>
<dbReference type="InterPro" id="IPR036565">
    <property type="entry name" value="Mur-like_cat_sf"/>
</dbReference>
<evidence type="ECO:0000313" key="5">
    <source>
        <dbReference type="EMBL" id="KAF5794909.1"/>
    </source>
</evidence>
<name>A0A9K3IEW4_HELAN</name>
<dbReference type="EMBL" id="MNCJ02000323">
    <property type="protein sequence ID" value="KAF5794909.1"/>
    <property type="molecule type" value="Genomic_DNA"/>
</dbReference>
<dbReference type="GO" id="GO:0005524">
    <property type="term" value="F:ATP binding"/>
    <property type="evidence" value="ECO:0007669"/>
    <property type="project" value="UniProtKB-KW"/>
</dbReference>
<dbReference type="GO" id="GO:0004326">
    <property type="term" value="F:tetrahydrofolylpolyglutamate synthase activity"/>
    <property type="evidence" value="ECO:0007669"/>
    <property type="project" value="UniProtKB-EC"/>
</dbReference>
<dbReference type="Proteomes" id="UP000215914">
    <property type="component" value="Unassembled WGS sequence"/>
</dbReference>
<dbReference type="Gramene" id="mRNA:HanXRQr2_Chr08g0333561">
    <property type="protein sequence ID" value="mRNA:HanXRQr2_Chr08g0333561"/>
    <property type="gene ID" value="HanXRQr2_Chr08g0333561"/>
</dbReference>
<sequence>MAQVRLTCGLNSAYDEAMDALSSLITKKSRSSKPVADQRFDRMFDYVKILDLEEPINQMKIIHVAGTKGKVTC</sequence>
<comment type="caution">
    <text evidence="5">The sequence shown here is derived from an EMBL/GenBank/DDBJ whole genome shotgun (WGS) entry which is preliminary data.</text>
</comment>
<reference evidence="5" key="1">
    <citation type="journal article" date="2017" name="Nature">
        <title>The sunflower genome provides insights into oil metabolism, flowering and Asterid evolution.</title>
        <authorList>
            <person name="Badouin H."/>
            <person name="Gouzy J."/>
            <person name="Grassa C.J."/>
            <person name="Murat F."/>
            <person name="Staton S.E."/>
            <person name="Cottret L."/>
            <person name="Lelandais-Briere C."/>
            <person name="Owens G.L."/>
            <person name="Carrere S."/>
            <person name="Mayjonade B."/>
            <person name="Legrand L."/>
            <person name="Gill N."/>
            <person name="Kane N.C."/>
            <person name="Bowers J.E."/>
            <person name="Hubner S."/>
            <person name="Bellec A."/>
            <person name="Berard A."/>
            <person name="Berges H."/>
            <person name="Blanchet N."/>
            <person name="Boniface M.C."/>
            <person name="Brunel D."/>
            <person name="Catrice O."/>
            <person name="Chaidir N."/>
            <person name="Claudel C."/>
            <person name="Donnadieu C."/>
            <person name="Faraut T."/>
            <person name="Fievet G."/>
            <person name="Helmstetter N."/>
            <person name="King M."/>
            <person name="Knapp S.J."/>
            <person name="Lai Z."/>
            <person name="Le Paslier M.C."/>
            <person name="Lippi Y."/>
            <person name="Lorenzon L."/>
            <person name="Mandel J.R."/>
            <person name="Marage G."/>
            <person name="Marchand G."/>
            <person name="Marquand E."/>
            <person name="Bret-Mestries E."/>
            <person name="Morien E."/>
            <person name="Nambeesan S."/>
            <person name="Nguyen T."/>
            <person name="Pegot-Espagnet P."/>
            <person name="Pouilly N."/>
            <person name="Raftis F."/>
            <person name="Sallet E."/>
            <person name="Schiex T."/>
            <person name="Thomas J."/>
            <person name="Vandecasteele C."/>
            <person name="Vares D."/>
            <person name="Vear F."/>
            <person name="Vautrin S."/>
            <person name="Crespi M."/>
            <person name="Mangin B."/>
            <person name="Burke J.M."/>
            <person name="Salse J."/>
            <person name="Munos S."/>
            <person name="Vincourt P."/>
            <person name="Rieseberg L.H."/>
            <person name="Langlade N.B."/>
        </authorList>
    </citation>
    <scope>NUCLEOTIDE SEQUENCE</scope>
    <source>
        <tissue evidence="5">Leaves</tissue>
    </source>
</reference>